<organism evidence="1 2">
    <name type="scientific">Tessaracoccus flavescens</name>
    <dbReference type="NCBI Taxonomy" id="399497"/>
    <lineage>
        <taxon>Bacteria</taxon>
        <taxon>Bacillati</taxon>
        <taxon>Actinomycetota</taxon>
        <taxon>Actinomycetes</taxon>
        <taxon>Propionibacteriales</taxon>
        <taxon>Propionibacteriaceae</taxon>
        <taxon>Tessaracoccus</taxon>
    </lineage>
</organism>
<name>A0A921JRB9_9ACTN</name>
<dbReference type="Proteomes" id="UP000712713">
    <property type="component" value="Unassembled WGS sequence"/>
</dbReference>
<dbReference type="InterPro" id="IPR034660">
    <property type="entry name" value="DinB/YfiT-like"/>
</dbReference>
<accession>A0A921JRB9</accession>
<comment type="caution">
    <text evidence="1">The sequence shown here is derived from an EMBL/GenBank/DDBJ whole genome shotgun (WGS) entry which is preliminary data.</text>
</comment>
<proteinExistence type="predicted"/>
<evidence type="ECO:0000313" key="1">
    <source>
        <dbReference type="EMBL" id="HJE52205.1"/>
    </source>
</evidence>
<dbReference type="SUPFAM" id="SSF109854">
    <property type="entry name" value="DinB/YfiT-like putative metalloenzymes"/>
    <property type="match status" value="1"/>
</dbReference>
<reference evidence="1" key="2">
    <citation type="submission" date="2021-09" db="EMBL/GenBank/DDBJ databases">
        <authorList>
            <person name="Gilroy R."/>
        </authorList>
    </citation>
    <scope>NUCLEOTIDE SEQUENCE</scope>
    <source>
        <strain evidence="1">ChiGjej3B3-7470</strain>
    </source>
</reference>
<evidence type="ECO:0000313" key="2">
    <source>
        <dbReference type="Proteomes" id="UP000712713"/>
    </source>
</evidence>
<sequence length="186" mass="20340">MANALADNHRGLAAHFAELAAGVTDWDAPTPVKEWKARDIVNHLATWLPGMLGGMGVELPTVEINDDPTVTWAEHTANVQALVDDQEQLDRVVQTHQGEQPLSAVLEQFYLPDIFMHSWDLAKASGQDAGLDDGVTAAMVEGMTPMADTLRESGQFGDPQILDDSYSIEDRLIALIGRDPHWSRDA</sequence>
<reference evidence="1" key="1">
    <citation type="journal article" date="2021" name="PeerJ">
        <title>Extensive microbial diversity within the chicken gut microbiome revealed by metagenomics and culture.</title>
        <authorList>
            <person name="Gilroy R."/>
            <person name="Ravi A."/>
            <person name="Getino M."/>
            <person name="Pursley I."/>
            <person name="Horton D.L."/>
            <person name="Alikhan N.F."/>
            <person name="Baker D."/>
            <person name="Gharbi K."/>
            <person name="Hall N."/>
            <person name="Watson M."/>
            <person name="Adriaenssens E.M."/>
            <person name="Foster-Nyarko E."/>
            <person name="Jarju S."/>
            <person name="Secka A."/>
            <person name="Antonio M."/>
            <person name="Oren A."/>
            <person name="Chaudhuri R.R."/>
            <person name="La Ragione R."/>
            <person name="Hildebrand F."/>
            <person name="Pallen M.J."/>
        </authorList>
    </citation>
    <scope>NUCLEOTIDE SEQUENCE</scope>
    <source>
        <strain evidence="1">ChiGjej3B3-7470</strain>
    </source>
</reference>
<dbReference type="EMBL" id="DYZF01000244">
    <property type="protein sequence ID" value="HJE52205.1"/>
    <property type="molecule type" value="Genomic_DNA"/>
</dbReference>
<dbReference type="AlphaFoldDB" id="A0A921JRB9"/>
<protein>
    <submittedName>
        <fullName evidence="1">TIGR03086 family protein</fullName>
    </submittedName>
</protein>
<gene>
    <name evidence="1" type="ORF">K8V15_09590</name>
</gene>